<gene>
    <name evidence="2" type="ORF">SAMN04490247_0129</name>
</gene>
<keyword evidence="3" id="KW-1185">Reference proteome</keyword>
<accession>A0A1G8PQ62</accession>
<name>A0A1G8PQ62_9BACI</name>
<keyword evidence="1" id="KW-0472">Membrane</keyword>
<evidence type="ECO:0000313" key="2">
    <source>
        <dbReference type="EMBL" id="SDI94634.1"/>
    </source>
</evidence>
<dbReference type="AlphaFoldDB" id="A0A1G8PQ62"/>
<dbReference type="RefSeq" id="WP_093190793.1">
    <property type="nucleotide sequence ID" value="NZ_FNEV01000001.1"/>
</dbReference>
<sequence>MYVVVKITGEGKERLINSVLSEGHTIHSFYVEDGEWYASMSLKTFRKMRSKRRRYKCRIIVERRIRPAGEEVTNNYVLLSFMTMIAVLFLLSNTIWAIDIKGLSEEGEFNVREDLKKSGYYVGGTTFLDTSFSELESRLLKENPELIWLTIAKKGTALYIQASEADPPVDTRDENPADLVAGEEGTVVRMIIREGRPVVEANQFVKEGQVLVSGKMNEDTYVKASGEVTAETWYSVEMGERQEEWTLAENDEETVKHFLSIGNWRIPIWGFFTEAKGEWEEREHSFRLWGYEFPVTYKKRTFLQTDDNRLEMKDKALTIGKNHLLSQLEKGAVIKDEKVLHQYTDSGKVKLILLYQVHENIAKTKYINQGD</sequence>
<evidence type="ECO:0000313" key="3">
    <source>
        <dbReference type="Proteomes" id="UP000199225"/>
    </source>
</evidence>
<organism evidence="2 3">
    <name type="scientific">Salimicrobium halophilum</name>
    <dbReference type="NCBI Taxonomy" id="86666"/>
    <lineage>
        <taxon>Bacteria</taxon>
        <taxon>Bacillati</taxon>
        <taxon>Bacillota</taxon>
        <taxon>Bacilli</taxon>
        <taxon>Bacillales</taxon>
        <taxon>Bacillaceae</taxon>
        <taxon>Salimicrobium</taxon>
    </lineage>
</organism>
<dbReference type="STRING" id="86666.SAMN04490247_0129"/>
<keyword evidence="1" id="KW-1133">Transmembrane helix</keyword>
<evidence type="ECO:0000256" key="1">
    <source>
        <dbReference type="SAM" id="Phobius"/>
    </source>
</evidence>
<dbReference type="PIRSF" id="PIRSF029895">
    <property type="entry name" value="SpoIV"/>
    <property type="match status" value="1"/>
</dbReference>
<reference evidence="3" key="1">
    <citation type="submission" date="2016-10" db="EMBL/GenBank/DDBJ databases">
        <authorList>
            <person name="Varghese N."/>
            <person name="Submissions S."/>
        </authorList>
    </citation>
    <scope>NUCLEOTIDE SEQUENCE [LARGE SCALE GENOMIC DNA]</scope>
    <source>
        <strain evidence="3">DSM 4771</strain>
    </source>
</reference>
<feature type="transmembrane region" description="Helical" evidence="1">
    <location>
        <begin position="76"/>
        <end position="98"/>
    </location>
</feature>
<dbReference type="EMBL" id="FNEV01000001">
    <property type="protein sequence ID" value="SDI94634.1"/>
    <property type="molecule type" value="Genomic_DNA"/>
</dbReference>
<dbReference type="OrthoDB" id="1640349at2"/>
<dbReference type="Pfam" id="PF06898">
    <property type="entry name" value="YqfD"/>
    <property type="match status" value="1"/>
</dbReference>
<keyword evidence="1" id="KW-0812">Transmembrane</keyword>
<dbReference type="InterPro" id="IPR010690">
    <property type="entry name" value="YqfD"/>
</dbReference>
<dbReference type="Proteomes" id="UP000199225">
    <property type="component" value="Unassembled WGS sequence"/>
</dbReference>
<proteinExistence type="predicted"/>
<protein>
    <submittedName>
        <fullName evidence="2">Similar to stage IV sporulation protein</fullName>
    </submittedName>
</protein>